<evidence type="ECO:0000256" key="1">
    <source>
        <dbReference type="SAM" id="MobiDB-lite"/>
    </source>
</evidence>
<name>J0WX80_AURST</name>
<feature type="compositionally biased region" description="Low complexity" evidence="1">
    <location>
        <begin position="1"/>
        <end position="18"/>
    </location>
</feature>
<evidence type="ECO:0000313" key="3">
    <source>
        <dbReference type="Proteomes" id="UP000006514"/>
    </source>
</evidence>
<protein>
    <submittedName>
        <fullName evidence="2">Uncharacterized protein</fullName>
    </submittedName>
</protein>
<feature type="compositionally biased region" description="Basic residues" evidence="1">
    <location>
        <begin position="90"/>
        <end position="99"/>
    </location>
</feature>
<feature type="compositionally biased region" description="Low complexity" evidence="1">
    <location>
        <begin position="54"/>
        <end position="66"/>
    </location>
</feature>
<dbReference type="Proteomes" id="UP000006514">
    <property type="component" value="Unassembled WGS sequence"/>
</dbReference>
<dbReference type="EMBL" id="JH687817">
    <property type="protein sequence ID" value="EJD39116.1"/>
    <property type="molecule type" value="Genomic_DNA"/>
</dbReference>
<keyword evidence="3" id="KW-1185">Reference proteome</keyword>
<proteinExistence type="predicted"/>
<dbReference type="AlphaFoldDB" id="J0WX80"/>
<dbReference type="KEGG" id="adl:AURDEDRAFT_116292"/>
<sequence>MDSTAAPAAAAQSSRRPALPQLNMNVMRLFTTARRPLRARNTEPTASPIRTKKSAAASVTASPVRTRQSSISAGTSPVRIKVSSPATSPKKSKAKKSKRAPVQEDELTRKYGRTFVSEVALLQFMDGGSLEHNVQRVLKKRAKLAAKQSQLAGREAGVVADHQGLFVDAQEREEHQRLLPRCDEGISEWEEL</sequence>
<accession>J0WX80</accession>
<dbReference type="InParanoid" id="J0WX80"/>
<feature type="region of interest" description="Disordered" evidence="1">
    <location>
        <begin position="1"/>
        <end position="105"/>
    </location>
</feature>
<gene>
    <name evidence="2" type="ORF">AURDEDRAFT_116292</name>
</gene>
<evidence type="ECO:0000313" key="2">
    <source>
        <dbReference type="EMBL" id="EJD39116.1"/>
    </source>
</evidence>
<reference evidence="3" key="1">
    <citation type="journal article" date="2012" name="Science">
        <title>The Paleozoic origin of enzymatic lignin decomposition reconstructed from 31 fungal genomes.</title>
        <authorList>
            <person name="Floudas D."/>
            <person name="Binder M."/>
            <person name="Riley R."/>
            <person name="Barry K."/>
            <person name="Blanchette R.A."/>
            <person name="Henrissat B."/>
            <person name="Martinez A.T."/>
            <person name="Otillar R."/>
            <person name="Spatafora J.W."/>
            <person name="Yadav J.S."/>
            <person name="Aerts A."/>
            <person name="Benoit I."/>
            <person name="Boyd A."/>
            <person name="Carlson A."/>
            <person name="Copeland A."/>
            <person name="Coutinho P.M."/>
            <person name="de Vries R.P."/>
            <person name="Ferreira P."/>
            <person name="Findley K."/>
            <person name="Foster B."/>
            <person name="Gaskell J."/>
            <person name="Glotzer D."/>
            <person name="Gorecki P."/>
            <person name="Heitman J."/>
            <person name="Hesse C."/>
            <person name="Hori C."/>
            <person name="Igarashi K."/>
            <person name="Jurgens J.A."/>
            <person name="Kallen N."/>
            <person name="Kersten P."/>
            <person name="Kohler A."/>
            <person name="Kuees U."/>
            <person name="Kumar T.K.A."/>
            <person name="Kuo A."/>
            <person name="LaButti K."/>
            <person name="Larrondo L.F."/>
            <person name="Lindquist E."/>
            <person name="Ling A."/>
            <person name="Lombard V."/>
            <person name="Lucas S."/>
            <person name="Lundell T."/>
            <person name="Martin R."/>
            <person name="McLaughlin D.J."/>
            <person name="Morgenstern I."/>
            <person name="Morin E."/>
            <person name="Murat C."/>
            <person name="Nagy L.G."/>
            <person name="Nolan M."/>
            <person name="Ohm R.A."/>
            <person name="Patyshakuliyeva A."/>
            <person name="Rokas A."/>
            <person name="Ruiz-Duenas F.J."/>
            <person name="Sabat G."/>
            <person name="Salamov A."/>
            <person name="Samejima M."/>
            <person name="Schmutz J."/>
            <person name="Slot J.C."/>
            <person name="St John F."/>
            <person name="Stenlid J."/>
            <person name="Sun H."/>
            <person name="Sun S."/>
            <person name="Syed K."/>
            <person name="Tsang A."/>
            <person name="Wiebenga A."/>
            <person name="Young D."/>
            <person name="Pisabarro A."/>
            <person name="Eastwood D.C."/>
            <person name="Martin F."/>
            <person name="Cullen D."/>
            <person name="Grigoriev I.V."/>
            <person name="Hibbett D.S."/>
        </authorList>
    </citation>
    <scope>NUCLEOTIDE SEQUENCE [LARGE SCALE GENOMIC DNA]</scope>
    <source>
        <strain evidence="3">TFB10046</strain>
    </source>
</reference>
<organism evidence="2 3">
    <name type="scientific">Auricularia subglabra (strain TFB-10046 / SS5)</name>
    <name type="common">White-rot fungus</name>
    <name type="synonym">Auricularia delicata (strain TFB10046)</name>
    <dbReference type="NCBI Taxonomy" id="717982"/>
    <lineage>
        <taxon>Eukaryota</taxon>
        <taxon>Fungi</taxon>
        <taxon>Dikarya</taxon>
        <taxon>Basidiomycota</taxon>
        <taxon>Agaricomycotina</taxon>
        <taxon>Agaricomycetes</taxon>
        <taxon>Auriculariales</taxon>
        <taxon>Auriculariaceae</taxon>
        <taxon>Auricularia</taxon>
    </lineage>
</organism>